<feature type="region of interest" description="Disordered" evidence="2">
    <location>
        <begin position="41"/>
        <end position="65"/>
    </location>
</feature>
<dbReference type="Proteomes" id="UP000179642">
    <property type="component" value="Unassembled WGS sequence"/>
</dbReference>
<name>A0A1S2Q7N1_9ACTN</name>
<accession>A0A1S2Q7N1</accession>
<evidence type="ECO:0000256" key="2">
    <source>
        <dbReference type="SAM" id="MobiDB-lite"/>
    </source>
</evidence>
<evidence type="ECO:0000256" key="1">
    <source>
        <dbReference type="ARBA" id="ARBA00009981"/>
    </source>
</evidence>
<dbReference type="RefSeq" id="WP_071383365.1">
    <property type="nucleotide sequence ID" value="NZ_MLYO01000043.1"/>
</dbReference>
<dbReference type="EMBL" id="MLYO01000043">
    <property type="protein sequence ID" value="OIK01651.1"/>
    <property type="molecule type" value="Genomic_DNA"/>
</dbReference>
<dbReference type="SUPFAM" id="SSF143120">
    <property type="entry name" value="YefM-like"/>
    <property type="match status" value="1"/>
</dbReference>
<protein>
    <submittedName>
        <fullName evidence="3">Uncharacterized protein</fullName>
    </submittedName>
</protein>
<evidence type="ECO:0000313" key="4">
    <source>
        <dbReference type="Proteomes" id="UP000179642"/>
    </source>
</evidence>
<comment type="caution">
    <text evidence="3">The sequence shown here is derived from an EMBL/GenBank/DDBJ whole genome shotgun (WGS) entry which is preliminary data.</text>
</comment>
<proteinExistence type="inferred from homology"/>
<organism evidence="3 4">
    <name type="scientific">Streptomyces monashensis</name>
    <dbReference type="NCBI Taxonomy" id="1678012"/>
    <lineage>
        <taxon>Bacteria</taxon>
        <taxon>Bacillati</taxon>
        <taxon>Actinomycetota</taxon>
        <taxon>Actinomycetes</taxon>
        <taxon>Kitasatosporales</taxon>
        <taxon>Streptomycetaceae</taxon>
        <taxon>Streptomyces</taxon>
    </lineage>
</organism>
<dbReference type="AlphaFoldDB" id="A0A1S2Q7N1"/>
<reference evidence="3 4" key="1">
    <citation type="submission" date="2016-10" db="EMBL/GenBank/DDBJ databases">
        <title>Genome sequence of Streptomyces sp. MUSC 1.</title>
        <authorList>
            <person name="Lee L.-H."/>
            <person name="Ser H.-L."/>
            <person name="Law J.W.-F."/>
        </authorList>
    </citation>
    <scope>NUCLEOTIDE SEQUENCE [LARGE SCALE GENOMIC DNA]</scope>
    <source>
        <strain evidence="3 4">MUSC 1</strain>
    </source>
</reference>
<comment type="similarity">
    <text evidence="1">Belongs to the phD/YefM antitoxin family.</text>
</comment>
<sequence length="65" mass="6646">MTEAVSITRARPILGDLARRVATTREPIVLTDHGRAIATIVPMPPGCADDPGGRPEEAAGTAPAG</sequence>
<evidence type="ECO:0000313" key="3">
    <source>
        <dbReference type="EMBL" id="OIK01651.1"/>
    </source>
</evidence>
<gene>
    <name evidence="3" type="ORF">BIV23_25865</name>
</gene>
<dbReference type="OrthoDB" id="488160at2"/>
<keyword evidence="4" id="KW-1185">Reference proteome</keyword>
<dbReference type="Gene3D" id="3.40.1620.10">
    <property type="entry name" value="YefM-like domain"/>
    <property type="match status" value="1"/>
</dbReference>
<dbReference type="InterPro" id="IPR036165">
    <property type="entry name" value="YefM-like_sf"/>
</dbReference>
<dbReference type="NCBIfam" id="TIGR01552">
    <property type="entry name" value="phd_fam"/>
    <property type="match status" value="1"/>
</dbReference>